<protein>
    <submittedName>
        <fullName evidence="1">Outer membrane protein with glycine zipper</fullName>
    </submittedName>
</protein>
<organism evidence="1 2">
    <name type="scientific">Oceanibaculum indicum</name>
    <dbReference type="NCBI Taxonomy" id="526216"/>
    <lineage>
        <taxon>Bacteria</taxon>
        <taxon>Pseudomonadati</taxon>
        <taxon>Pseudomonadota</taxon>
        <taxon>Alphaproteobacteria</taxon>
        <taxon>Rhodospirillales</taxon>
        <taxon>Oceanibaculaceae</taxon>
        <taxon>Oceanibaculum</taxon>
    </lineage>
</organism>
<sequence>MSMTPIRTEKTEPTRGTAVRRTLAGTMAALALVALSACSSMNKQEQRALSGGAMGAAAGGAIGLMTGSWVTGAVIGGAGGAAAGALTDDDDVKVD</sequence>
<reference evidence="1 2" key="1">
    <citation type="submission" date="2018-10" db="EMBL/GenBank/DDBJ databases">
        <title>Comparative analysis of microorganisms from saline springs in Andes Mountain Range, Colombia.</title>
        <authorList>
            <person name="Rubin E."/>
        </authorList>
    </citation>
    <scope>NUCLEOTIDE SEQUENCE [LARGE SCALE GENOMIC DNA]</scope>
    <source>
        <strain evidence="1 2">USBA 36</strain>
    </source>
</reference>
<proteinExistence type="predicted"/>
<comment type="caution">
    <text evidence="1">The sequence shown here is derived from an EMBL/GenBank/DDBJ whole genome shotgun (WGS) entry which is preliminary data.</text>
</comment>
<evidence type="ECO:0000313" key="2">
    <source>
        <dbReference type="Proteomes" id="UP000277424"/>
    </source>
</evidence>
<name>A0A420WBH6_9PROT</name>
<dbReference type="EMBL" id="RBIG01000003">
    <property type="protein sequence ID" value="RKQ68282.1"/>
    <property type="molecule type" value="Genomic_DNA"/>
</dbReference>
<gene>
    <name evidence="1" type="ORF">BCL74_2760</name>
</gene>
<accession>A0A420WBH6</accession>
<dbReference type="Proteomes" id="UP000277424">
    <property type="component" value="Unassembled WGS sequence"/>
</dbReference>
<dbReference type="AlphaFoldDB" id="A0A420WBH6"/>
<dbReference type="RefSeq" id="WP_008944024.1">
    <property type="nucleotide sequence ID" value="NZ_RBIG01000003.1"/>
</dbReference>
<evidence type="ECO:0000313" key="1">
    <source>
        <dbReference type="EMBL" id="RKQ68282.1"/>
    </source>
</evidence>